<dbReference type="EMBL" id="JACSQQ010000005">
    <property type="protein sequence ID" value="MBD7949616.1"/>
    <property type="molecule type" value="Genomic_DNA"/>
</dbReference>
<protein>
    <recommendedName>
        <fullName evidence="3">C2H2-type domain-containing protein</fullName>
    </recommendedName>
</protein>
<sequence length="51" mass="5412">MTTHTCQCGAAFTADPAGRLRHQMLHGHRPTTPAARDIWAEALKAEKGGAA</sequence>
<evidence type="ECO:0008006" key="3">
    <source>
        <dbReference type="Google" id="ProtNLM"/>
    </source>
</evidence>
<accession>A0ABR8RPA0</accession>
<dbReference type="RefSeq" id="WP_191795023.1">
    <property type="nucleotide sequence ID" value="NZ_JACSQQ010000005.1"/>
</dbReference>
<organism evidence="1 2">
    <name type="scientific">Oerskovia rustica</name>
    <dbReference type="NCBI Taxonomy" id="2762237"/>
    <lineage>
        <taxon>Bacteria</taxon>
        <taxon>Bacillati</taxon>
        <taxon>Actinomycetota</taxon>
        <taxon>Actinomycetes</taxon>
        <taxon>Micrococcales</taxon>
        <taxon>Cellulomonadaceae</taxon>
        <taxon>Oerskovia</taxon>
    </lineage>
</organism>
<gene>
    <name evidence="1" type="ORF">H9652_04225</name>
</gene>
<reference evidence="1 2" key="1">
    <citation type="submission" date="2020-08" db="EMBL/GenBank/DDBJ databases">
        <title>A Genomic Blueprint of the Chicken Gut Microbiome.</title>
        <authorList>
            <person name="Gilroy R."/>
            <person name="Ravi A."/>
            <person name="Getino M."/>
            <person name="Pursley I."/>
            <person name="Horton D.L."/>
            <person name="Alikhan N.-F."/>
            <person name="Baker D."/>
            <person name="Gharbi K."/>
            <person name="Hall N."/>
            <person name="Watson M."/>
            <person name="Adriaenssens E.M."/>
            <person name="Foster-Nyarko E."/>
            <person name="Jarju S."/>
            <person name="Secka A."/>
            <person name="Antonio M."/>
            <person name="Oren A."/>
            <person name="Chaudhuri R."/>
            <person name="La Ragione R.M."/>
            <person name="Hildebrand F."/>
            <person name="Pallen M.J."/>
        </authorList>
    </citation>
    <scope>NUCLEOTIDE SEQUENCE [LARGE SCALE GENOMIC DNA]</scope>
    <source>
        <strain evidence="1 2">Sa4CUA1</strain>
    </source>
</reference>
<dbReference type="Proteomes" id="UP000641803">
    <property type="component" value="Unassembled WGS sequence"/>
</dbReference>
<evidence type="ECO:0000313" key="2">
    <source>
        <dbReference type="Proteomes" id="UP000641803"/>
    </source>
</evidence>
<name>A0ABR8RPA0_9CELL</name>
<evidence type="ECO:0000313" key="1">
    <source>
        <dbReference type="EMBL" id="MBD7949616.1"/>
    </source>
</evidence>
<comment type="caution">
    <text evidence="1">The sequence shown here is derived from an EMBL/GenBank/DDBJ whole genome shotgun (WGS) entry which is preliminary data.</text>
</comment>
<proteinExistence type="predicted"/>
<keyword evidence="2" id="KW-1185">Reference proteome</keyword>